<sequence length="259" mass="28750">MWNQPFLDPVPQVVTTPVKHRRPGLVECLGAHRRWVDHGLALHDDTLPVGTGHFFDRRSRLAIDLVTLSAVPQVLSNKVYLPLVREPQVVRVEPRYVQIGPGTPLPPLRITGSGINTALDGCCTISTDQAAGTIKEDRLKVMTRPTFLYRISGAPPKSWRLQALPEGPFTARCDLPADVVEMVSRKIYVTYSPNCKQFPAEGHMINLMIAPTLRRIWPYEVILDVLRPARITAFGAGFLGLPDLRLRLAGRLVTGLQAS</sequence>
<name>A0A812WAC5_SYMPI</name>
<keyword evidence="2" id="KW-1185">Reference proteome</keyword>
<comment type="caution">
    <text evidence="1">The sequence shown here is derived from an EMBL/GenBank/DDBJ whole genome shotgun (WGS) entry which is preliminary data.</text>
</comment>
<organism evidence="1 2">
    <name type="scientific">Symbiodinium pilosum</name>
    <name type="common">Dinoflagellate</name>
    <dbReference type="NCBI Taxonomy" id="2952"/>
    <lineage>
        <taxon>Eukaryota</taxon>
        <taxon>Sar</taxon>
        <taxon>Alveolata</taxon>
        <taxon>Dinophyceae</taxon>
        <taxon>Suessiales</taxon>
        <taxon>Symbiodiniaceae</taxon>
        <taxon>Symbiodinium</taxon>
    </lineage>
</organism>
<dbReference type="Proteomes" id="UP000649617">
    <property type="component" value="Unassembled WGS sequence"/>
</dbReference>
<evidence type="ECO:0000313" key="2">
    <source>
        <dbReference type="Proteomes" id="UP000649617"/>
    </source>
</evidence>
<dbReference type="OrthoDB" id="413299at2759"/>
<reference evidence="1" key="1">
    <citation type="submission" date="2021-02" db="EMBL/GenBank/DDBJ databases">
        <authorList>
            <person name="Dougan E. K."/>
            <person name="Rhodes N."/>
            <person name="Thang M."/>
            <person name="Chan C."/>
        </authorList>
    </citation>
    <scope>NUCLEOTIDE SEQUENCE</scope>
</reference>
<dbReference type="AlphaFoldDB" id="A0A812WAC5"/>
<accession>A0A812WAC5</accession>
<gene>
    <name evidence="1" type="ORF">SPIL2461_LOCUS18051</name>
</gene>
<evidence type="ECO:0000313" key="1">
    <source>
        <dbReference type="EMBL" id="CAE7662909.1"/>
    </source>
</evidence>
<dbReference type="EMBL" id="CAJNIZ010043557">
    <property type="protein sequence ID" value="CAE7662909.1"/>
    <property type="molecule type" value="Genomic_DNA"/>
</dbReference>
<proteinExistence type="predicted"/>
<protein>
    <submittedName>
        <fullName evidence="1">Uncharacterized protein</fullName>
    </submittedName>
</protein>